<organism evidence="1 2">
    <name type="scientific">Inconstantimicrobium mannanitabidum</name>
    <dbReference type="NCBI Taxonomy" id="1604901"/>
    <lineage>
        <taxon>Bacteria</taxon>
        <taxon>Bacillati</taxon>
        <taxon>Bacillota</taxon>
        <taxon>Clostridia</taxon>
        <taxon>Eubacteriales</taxon>
        <taxon>Clostridiaceae</taxon>
        <taxon>Inconstantimicrobium</taxon>
    </lineage>
</organism>
<protein>
    <submittedName>
        <fullName evidence="1">DNA mismatch repair protein MutT</fullName>
    </submittedName>
</protein>
<sequence>MNSKSTTCKKPVNINGAGVLLIDKDGKVLLQLRTDSNSWGIPGGCVNVGESLQDAAKREVYEETALIVDDLQLFNIYSGEKQHWIYPDGNEVYIINTVFISNSFHGIMKADEVESKELKFFNINNIPTEIIPTNVPILEDLKSRINN</sequence>
<accession>A0ACB5RGL4</accession>
<reference evidence="1" key="1">
    <citation type="journal article" date="2025" name="Int. J. Syst. Evol. Microbiol.">
        <title>Inconstantimicrobium mannanitabidum sp. nov., a novel member of the family Clostridiaceae isolated from anoxic soil under the treatment of reductive soil disinfestation.</title>
        <authorList>
            <person name="Ueki A."/>
            <person name="Tonouchi A."/>
            <person name="Honma S."/>
            <person name="Kaku N."/>
            <person name="Ueki K."/>
        </authorList>
    </citation>
    <scope>NUCLEOTIDE SEQUENCE</scope>
    <source>
        <strain evidence="1">TW13</strain>
    </source>
</reference>
<keyword evidence="2" id="KW-1185">Reference proteome</keyword>
<evidence type="ECO:0000313" key="1">
    <source>
        <dbReference type="EMBL" id="GKX68235.1"/>
    </source>
</evidence>
<comment type="caution">
    <text evidence="1">The sequence shown here is derived from an EMBL/GenBank/DDBJ whole genome shotgun (WGS) entry which is preliminary data.</text>
</comment>
<dbReference type="EMBL" id="BROD01000001">
    <property type="protein sequence ID" value="GKX68235.1"/>
    <property type="molecule type" value="Genomic_DNA"/>
</dbReference>
<dbReference type="Proteomes" id="UP001058074">
    <property type="component" value="Unassembled WGS sequence"/>
</dbReference>
<gene>
    <name evidence="1" type="ORF">rsdtw13_34930</name>
</gene>
<name>A0ACB5RGL4_9CLOT</name>
<proteinExistence type="predicted"/>
<evidence type="ECO:0000313" key="2">
    <source>
        <dbReference type="Proteomes" id="UP001058074"/>
    </source>
</evidence>